<accession>A0A3P9MVI7</accession>
<dbReference type="Proteomes" id="UP000242638">
    <property type="component" value="Unassembled WGS sequence"/>
</dbReference>
<reference evidence="1" key="2">
    <citation type="submission" date="2025-08" db="UniProtKB">
        <authorList>
            <consortium name="Ensembl"/>
        </authorList>
    </citation>
    <scope>IDENTIFICATION</scope>
    <source>
        <strain evidence="1">Guanapo</strain>
    </source>
</reference>
<evidence type="ECO:0000313" key="2">
    <source>
        <dbReference type="Proteomes" id="UP000242638"/>
    </source>
</evidence>
<organism evidence="1 2">
    <name type="scientific">Poecilia reticulata</name>
    <name type="common">Guppy</name>
    <name type="synonym">Acanthophacelus reticulatus</name>
    <dbReference type="NCBI Taxonomy" id="8081"/>
    <lineage>
        <taxon>Eukaryota</taxon>
        <taxon>Metazoa</taxon>
        <taxon>Chordata</taxon>
        <taxon>Craniata</taxon>
        <taxon>Vertebrata</taxon>
        <taxon>Euteleostomi</taxon>
        <taxon>Actinopterygii</taxon>
        <taxon>Neopterygii</taxon>
        <taxon>Teleostei</taxon>
        <taxon>Neoteleostei</taxon>
        <taxon>Acanthomorphata</taxon>
        <taxon>Ovalentaria</taxon>
        <taxon>Atherinomorphae</taxon>
        <taxon>Cyprinodontiformes</taxon>
        <taxon>Poeciliidae</taxon>
        <taxon>Poeciliinae</taxon>
        <taxon>Poecilia</taxon>
    </lineage>
</organism>
<keyword evidence="2" id="KW-1185">Reference proteome</keyword>
<reference evidence="1" key="3">
    <citation type="submission" date="2025-09" db="UniProtKB">
        <authorList>
            <consortium name="Ensembl"/>
        </authorList>
    </citation>
    <scope>IDENTIFICATION</scope>
    <source>
        <strain evidence="1">Guanapo</strain>
    </source>
</reference>
<dbReference type="Ensembl" id="ENSPRET00000001409.1">
    <property type="protein sequence ID" value="ENSPREP00000001368.1"/>
    <property type="gene ID" value="ENSPREG00000001020.1"/>
</dbReference>
<reference evidence="2" key="1">
    <citation type="submission" date="2013-11" db="EMBL/GenBank/DDBJ databases">
        <title>The genomic landscape of the Guanapo guppy.</title>
        <authorList>
            <person name="Kuenstner A."/>
            <person name="Dreyer C."/>
        </authorList>
    </citation>
    <scope>NUCLEOTIDE SEQUENCE</scope>
    <source>
        <strain evidence="2">Guanapo</strain>
    </source>
</reference>
<proteinExistence type="predicted"/>
<evidence type="ECO:0000313" key="1">
    <source>
        <dbReference type="Ensembl" id="ENSPREP00000001368.1"/>
    </source>
</evidence>
<protein>
    <submittedName>
        <fullName evidence="1">Uncharacterized protein</fullName>
    </submittedName>
</protein>
<dbReference type="AlphaFoldDB" id="A0A3P9MVI7"/>
<sequence length="63" mass="6727">TTITSIETVADREGLPPSVAVRVNFISDCFSRSKGFCRIISTDTVGSPPFCASSAKCSLWLSL</sequence>
<name>A0A3P9MVI7_POERE</name>